<sequence>MKSTILAAGIISLGLMSCKQSETKVETSENPDGSVTTTTFETEKTTALDSAKINATVDKAKEKLNEAGEKIDEAAKKAGEKLEKAGDDLKEATDKGAEKVQKGADKIKDDLKK</sequence>
<dbReference type="RefSeq" id="WP_243549171.1">
    <property type="nucleotide sequence ID" value="NZ_CP094532.1"/>
</dbReference>
<reference evidence="2 3" key="1">
    <citation type="submission" date="2022-03" db="EMBL/GenBank/DDBJ databases">
        <title>Chryseobacterium sp. isolated from particulate matters in swine house.</title>
        <authorList>
            <person name="Won M."/>
            <person name="Kim S.-J."/>
            <person name="Kwon S.-W."/>
        </authorList>
    </citation>
    <scope>NUCLEOTIDE SEQUENCE [LARGE SCALE GENOMIC DNA]</scope>
    <source>
        <strain evidence="2 3">SC2-2</strain>
    </source>
</reference>
<evidence type="ECO:0000313" key="2">
    <source>
        <dbReference type="EMBL" id="UOE40978.1"/>
    </source>
</evidence>
<evidence type="ECO:0000313" key="3">
    <source>
        <dbReference type="Proteomes" id="UP000831460"/>
    </source>
</evidence>
<proteinExistence type="predicted"/>
<feature type="region of interest" description="Disordered" evidence="1">
    <location>
        <begin position="82"/>
        <end position="113"/>
    </location>
</feature>
<dbReference type="Proteomes" id="UP000831460">
    <property type="component" value="Chromosome"/>
</dbReference>
<dbReference type="PROSITE" id="PS51257">
    <property type="entry name" value="PROKAR_LIPOPROTEIN"/>
    <property type="match status" value="1"/>
</dbReference>
<evidence type="ECO:0000256" key="1">
    <source>
        <dbReference type="SAM" id="MobiDB-lite"/>
    </source>
</evidence>
<accession>A0ABY4BTF7</accession>
<evidence type="ECO:0008006" key="4">
    <source>
        <dbReference type="Google" id="ProtNLM"/>
    </source>
</evidence>
<gene>
    <name evidence="2" type="ORF">MTP09_13905</name>
</gene>
<name>A0ABY4BTF7_9FLAO</name>
<organism evidence="2 3">
    <name type="scientific">Chryseobacterium suipulveris</name>
    <dbReference type="NCBI Taxonomy" id="2929800"/>
    <lineage>
        <taxon>Bacteria</taxon>
        <taxon>Pseudomonadati</taxon>
        <taxon>Bacteroidota</taxon>
        <taxon>Flavobacteriia</taxon>
        <taxon>Flavobacteriales</taxon>
        <taxon>Weeksellaceae</taxon>
        <taxon>Chryseobacterium group</taxon>
        <taxon>Chryseobacterium</taxon>
    </lineage>
</organism>
<protein>
    <recommendedName>
        <fullName evidence="4">YtxH domain-containing protein</fullName>
    </recommendedName>
</protein>
<keyword evidence="3" id="KW-1185">Reference proteome</keyword>
<dbReference type="EMBL" id="CP094532">
    <property type="protein sequence ID" value="UOE40978.1"/>
    <property type="molecule type" value="Genomic_DNA"/>
</dbReference>